<keyword evidence="3" id="KW-1185">Reference proteome</keyword>
<accession>A0ABQ7HVS0</accession>
<feature type="signal peptide" evidence="1">
    <location>
        <begin position="1"/>
        <end position="27"/>
    </location>
</feature>
<feature type="chain" id="PRO_5045358735" evidence="1">
    <location>
        <begin position="28"/>
        <end position="586"/>
    </location>
</feature>
<gene>
    <name evidence="2" type="ORF">TCON_2518</name>
</gene>
<proteinExistence type="predicted"/>
<evidence type="ECO:0000313" key="2">
    <source>
        <dbReference type="EMBL" id="KAF7679680.1"/>
    </source>
</evidence>
<evidence type="ECO:0000256" key="1">
    <source>
        <dbReference type="SAM" id="SignalP"/>
    </source>
</evidence>
<name>A0ABQ7HVS0_9MICR</name>
<evidence type="ECO:0000313" key="3">
    <source>
        <dbReference type="Proteomes" id="UP001516464"/>
    </source>
</evidence>
<keyword evidence="1" id="KW-0732">Signal</keyword>
<comment type="caution">
    <text evidence="2">The sequence shown here is derived from an EMBL/GenBank/DDBJ whole genome shotgun (WGS) entry which is preliminary data.</text>
</comment>
<protein>
    <submittedName>
        <fullName evidence="2">Uncharacterized protein</fullName>
    </submittedName>
</protein>
<organism evidence="2 3">
    <name type="scientific">Astathelohania contejeani</name>
    <dbReference type="NCBI Taxonomy" id="164912"/>
    <lineage>
        <taxon>Eukaryota</taxon>
        <taxon>Fungi</taxon>
        <taxon>Fungi incertae sedis</taxon>
        <taxon>Microsporidia</taxon>
        <taxon>Astathelohaniidae</taxon>
        <taxon>Astathelohania</taxon>
    </lineage>
</organism>
<reference evidence="2 3" key="1">
    <citation type="submission" date="2019-01" db="EMBL/GenBank/DDBJ databases">
        <title>Genomes sequencing and comparative genomics of infectious freshwater microsporidia, Cucumispora dikerogammari and Thelohania contejeani.</title>
        <authorList>
            <person name="Cormier A."/>
            <person name="Giraud I."/>
            <person name="Wattier R."/>
            <person name="Teixeira M."/>
            <person name="Grandjean F."/>
            <person name="Rigaud T."/>
            <person name="Cordaux R."/>
        </authorList>
    </citation>
    <scope>NUCLEOTIDE SEQUENCE [LARGE SCALE GENOMIC DNA]</scope>
    <source>
        <strain evidence="2">T1</strain>
        <tissue evidence="2">Spores</tissue>
    </source>
</reference>
<dbReference type="EMBL" id="SBIQ01000340">
    <property type="protein sequence ID" value="KAF7679680.1"/>
    <property type="molecule type" value="Genomic_DNA"/>
</dbReference>
<dbReference type="Proteomes" id="UP001516464">
    <property type="component" value="Unassembled WGS sequence"/>
</dbReference>
<sequence length="586" mass="68470">MKLSFNKNRSMFSILLIAIMLREICTSITSNDSLKNDVQKEKRKLNDINTFVCQSFFIIGGDKDNDGYIKEHIMPLKNMFDSNNTFCAKFEEYIDLIKFGEGEGFTNKKYKIFIMTRNFIYQNIIKYYFKDMDIRYIQVSIIYLMSAFNDINEYAGNDVFLLTSYFIIKLFNANLIKYNENEASFKCNMESLIQFIEEILKKLKDNKNDKHKIREIINESYTIYINKKISISDDNSINTQDVISHIDYDKDIIKEEDFYLPIYDVAKTIINNFLSAFNELKHDYPIIFLFYENDDKKSANFLNCVFNPSVTRNVHKFYIKLFNNALMGIYAENYEDIYKNAFFYDYPTNYSNQDSEYNIDSCGIISKWYNNENRDINSLENKESVKKFLFCYMSLYEYYDPDVDEDSKILYEFLKTYKNKYDINFDIEKHAISPVVNIITKTDSNEKSNISCASEDDSNKIPAASLAVDDNYAMPMKNWNSNLNESITENSYELSTNENAFSNSLNDQNHNMMGDQTEDLAEPIEGKSSALPSVCEKDKMVNTKPSSIIKNDVEVNEIRVKINNVILNTSKSMVVLSAILKCMFFG</sequence>